<dbReference type="InterPro" id="IPR012341">
    <property type="entry name" value="6hp_glycosidase-like_sf"/>
</dbReference>
<dbReference type="PANTHER" id="PTHR37469:SF2">
    <property type="entry name" value="CELLOBIONIC ACID PHOSPHORYLASE"/>
    <property type="match status" value="1"/>
</dbReference>
<feature type="domain" description="Glycosyl hydrolase 94 catalytic" evidence="6">
    <location>
        <begin position="2412"/>
        <end position="2837"/>
    </location>
</feature>
<dbReference type="Gene3D" id="1.50.10.140">
    <property type="match status" value="2"/>
</dbReference>
<evidence type="ECO:0000259" key="4">
    <source>
        <dbReference type="Pfam" id="PF06165"/>
    </source>
</evidence>
<evidence type="ECO:0000256" key="1">
    <source>
        <dbReference type="ARBA" id="ARBA00022676"/>
    </source>
</evidence>
<feature type="domain" description="Glycosyl hydrolase 94 supersandwich" evidence="4">
    <location>
        <begin position="2123"/>
        <end position="2395"/>
    </location>
</feature>
<feature type="transmembrane region" description="Helical" evidence="3">
    <location>
        <begin position="985"/>
        <end position="1004"/>
    </location>
</feature>
<dbReference type="InterPro" id="IPR037018">
    <property type="entry name" value="GH65_N"/>
</dbReference>
<feature type="domain" description="Glycosyl hydrolase 94 supersandwich" evidence="4">
    <location>
        <begin position="1595"/>
        <end position="1874"/>
    </location>
</feature>
<dbReference type="Gene3D" id="1.50.10.10">
    <property type="match status" value="1"/>
</dbReference>
<dbReference type="SUPFAM" id="SSF48208">
    <property type="entry name" value="Six-hairpin glycosidases"/>
    <property type="match status" value="1"/>
</dbReference>
<dbReference type="Proteomes" id="UP000236220">
    <property type="component" value="Unassembled WGS sequence"/>
</dbReference>
<dbReference type="GO" id="GO:0030246">
    <property type="term" value="F:carbohydrate binding"/>
    <property type="evidence" value="ECO:0007669"/>
    <property type="project" value="InterPro"/>
</dbReference>
<keyword evidence="8" id="KW-1185">Reference proteome</keyword>
<dbReference type="Pfam" id="PF17167">
    <property type="entry name" value="Glyco_hydro_94"/>
    <property type="match status" value="1"/>
</dbReference>
<keyword evidence="2" id="KW-0808">Transferase</keyword>
<keyword evidence="1" id="KW-0328">Glycosyltransferase</keyword>
<dbReference type="RefSeq" id="WP_103074139.1">
    <property type="nucleotide sequence ID" value="NZ_NPZB01000001.1"/>
</dbReference>
<dbReference type="EMBL" id="NPZB01000001">
    <property type="protein sequence ID" value="PNS09032.1"/>
    <property type="molecule type" value="Genomic_DNA"/>
</dbReference>
<evidence type="ECO:0000259" key="5">
    <source>
        <dbReference type="Pfam" id="PF10091"/>
    </source>
</evidence>
<keyword evidence="3" id="KW-1133">Transmembrane helix</keyword>
<dbReference type="InterPro" id="IPR011013">
    <property type="entry name" value="Gal_mutarotase_sf_dom"/>
</dbReference>
<evidence type="ECO:0000313" key="7">
    <source>
        <dbReference type="EMBL" id="PNS09032.1"/>
    </source>
</evidence>
<dbReference type="InterPro" id="IPR037824">
    <property type="entry name" value="GH94N_2_NdvB"/>
</dbReference>
<comment type="caution">
    <text evidence="7">The sequence shown here is derived from an EMBL/GenBank/DDBJ whole genome shotgun (WGS) entry which is preliminary data.</text>
</comment>
<feature type="transmembrane region" description="Helical" evidence="3">
    <location>
        <begin position="961"/>
        <end position="979"/>
    </location>
</feature>
<evidence type="ECO:0000313" key="8">
    <source>
        <dbReference type="Proteomes" id="UP000236220"/>
    </source>
</evidence>
<dbReference type="CDD" id="cd11753">
    <property type="entry name" value="GH94N_ChvB_NdvB_2_like"/>
    <property type="match status" value="1"/>
</dbReference>
<dbReference type="PANTHER" id="PTHR37469">
    <property type="entry name" value="CELLOBIONIC ACID PHOSPHORYLASE-RELATED"/>
    <property type="match status" value="1"/>
</dbReference>
<evidence type="ECO:0000256" key="2">
    <source>
        <dbReference type="ARBA" id="ARBA00022679"/>
    </source>
</evidence>
<evidence type="ECO:0000256" key="3">
    <source>
        <dbReference type="SAM" id="Phobius"/>
    </source>
</evidence>
<reference evidence="7 8" key="1">
    <citation type="submission" date="2017-08" db="EMBL/GenBank/DDBJ databases">
        <title>Lysobacter sylvestris genome.</title>
        <authorList>
            <person name="Zhang D.-C."/>
            <person name="Albuquerque L."/>
            <person name="Franca L."/>
            <person name="Froufe H.J.C."/>
            <person name="Barroso C."/>
            <person name="Egas C."/>
            <person name="Da Costa M."/>
            <person name="Margesin R."/>
        </authorList>
    </citation>
    <scope>NUCLEOTIDE SEQUENCE [LARGE SCALE GENOMIC DNA]</scope>
    <source>
        <strain evidence="7 8">AM20-91</strain>
    </source>
</reference>
<dbReference type="InterPro" id="IPR010383">
    <property type="entry name" value="Glyco_hydrolase_94_b-supersand"/>
</dbReference>
<organism evidence="7 8">
    <name type="scientific">Solilutibacter silvestris</name>
    <dbReference type="NCBI Taxonomy" id="1645665"/>
    <lineage>
        <taxon>Bacteria</taxon>
        <taxon>Pseudomonadati</taxon>
        <taxon>Pseudomonadota</taxon>
        <taxon>Gammaproteobacteria</taxon>
        <taxon>Lysobacterales</taxon>
        <taxon>Lysobacteraceae</taxon>
        <taxon>Solilutibacter</taxon>
    </lineage>
</organism>
<feature type="domain" description="Glycoamylase-like" evidence="5">
    <location>
        <begin position="1346"/>
        <end position="1557"/>
    </location>
</feature>
<feature type="transmembrane region" description="Helical" evidence="3">
    <location>
        <begin position="835"/>
        <end position="852"/>
    </location>
</feature>
<name>A0A2K1Q1X1_9GAMM</name>
<accession>A0A2K1Q1X1</accession>
<dbReference type="GO" id="GO:0005975">
    <property type="term" value="P:carbohydrate metabolic process"/>
    <property type="evidence" value="ECO:0007669"/>
    <property type="project" value="InterPro"/>
</dbReference>
<sequence length="2927" mass="325610">MPTTWRIFGRWLGLRRQILRWQRAATSKPLGSEQPLRAQLFSAEQMETHGRDLARSHHVHLQPQPDLLLSRLKENEGLLDDASVFLSKMVREEIRITPAGEWLLDNYYLIEEQIRTARRHLPKGYSRELPSLSSGPSAGMPRVYDLAMEAIAHGDGRIDEETLSRFVVAYQSVSPLKMGELWAIPIMLRLALIENLRRMAVRVMRDGVDHQLAGEWANLLNQTAETDPKNVVLVVADMARSEPPVTGAFVAELTRGVHGRSTALAMPMSWIEQWVAESGHSIEDLVHAESQQQAADQVSIGNSIGSLRFLANMDWREFVENMSLVDHVLREDPADTYAAMDFSTRDAYRHVVEKLARLAEIDEMDVARCVLRLAQAHGATRTIRSHVGYYLVDDGIAETRAAVSALEGARTPLRMRPRRVPLPFYLLPIALVAGGFTWMLVAQASADRIEWRWLWLIGVLGVIAFSELGIALVNWLATVLVRPQPLPRMDFSEGIPAGAATLVVVPSMLGSMDGIDALVEGLEVRFLANRDAHLHFALLTDFLDAGAPTLPADQGLLEHAMRQIERLNARYALEHAASGDGPFFLFHRPRTWNPREGVWMGKERKRGKLAALNRILRDGNGDAFLRIVGNVDALANVRYVITLDTDTQLPRDAARELVGTVAHPLNRARFDERRRRVTRGYGILQPSVGSSMSGRVTSRYARMFGSEPGIDPYTRTVSDVYQDLFGEGSFVGKGIYDVDAFEHALRGRFPENRILSHDLLEGCYARAGLVSDVRLFEDYPSRYVLDVKRRYRWIRGDWQLLPWLLPWVPRLEGGMERNPLSWLSRGKLLDNLRRSLVPVATTALFVIGWALVPQALTWTAWLLCLLLLPVLVPALRDVFAKPADMALETHLLQVLESCTLQLRRAAVTLACLPYEAFFSLGAITRTLWRLAISHRHLLQWNPSSEVERGLGGHNGAELRSMWFAPVSALAIVVLLLASNPPALRVAAPILALWFASPALMAWLGRPPDRRRTQLAPAQRVFLGRLARRTWAFFETFVRAEDHWLPPDNFQEHPGLVIAHRTSPTNIGLSLLANLSAWDFGYLQLGGLMTRTRQVFDTLEKLARHRGHFYNWYDTETLQPLPPHYISTVDSGNLAGHLLTLRQGLLAMVDEPIVARATFDGLADTLGVLEEARRASGIDNIELDAAIAAFRERLDGVRAQAPASPRQMQRALDLLATHADAIASAWPAPPMTTDIAAEPHWPASLLDACRGASEELRFLIPALDAGADTGSAQAMADAPMPTLHMLRTQADDLLAKTRASARIEELERLAHVAGQFSLMEYDFLYDRARNLLSIGYNVDERRLDAGHYDLLASEARLCSFVAIAQGQLPQESWFALGRLLTEVDGDATLLSWSGSMFEYLMPQLVMPSYPDTLLDQTSQHAVEAQIHFGGRRGVPWGISESGYNTVDARMNYQYRAFGVPGLGLKRGLGQDLVIAPYASMMALMVAPEAACQNLQRLTTLGFGGRYGMYEAIDYTPGRVPRGQDHALVRSFMAHHQGMGLLALDYLLRDQPMQARFMADAQFQATLLLLQERIPRTGVFHPHEAEATARAAPRAAEMRLRVFHNPDAARPSVQMLSNGRYHALLTSAGGGYSRLRDMAVTRWREDGTRDNWGSFCYLRDVDSGEYWSAAHQPTCVPVDHYEAIFSGAKAEFRGRKLGYETHMEIAISAEDDIELRRLTVRNRSRRARTLEITTYAEVVLAPAISDELHPAFSNLFVQTEIARDKQALLCTRRPRSHDEVPPWMFHLVAAHDVDIDAISYETDRARFLGRGNTPRTPQAMSAREALSDTAGSVLDPIVAIRCRITLAPEQTAMIDMVTGVGENRDACTALIDKYRDRRLADRGFDLAWTHSQVVRRQINASQADAQLYERLAGLMIYAHPLLRADHAVLMQNRRGQSGLWGHSISGDLPIVLVQIADAANIELVRQMVQAHAYWRLKGLNVDLVIWNEDQAGYRQQLQEQILGLVSAGPEGNVLDRPGGIFVRPAQQISQEDRVLLQTVARVIISDQRGTLAAQVGKHLPPERKIPLLFADGVPALAESPPVADAGVPGLPPKMQSMGNDLWPFEAVSDDFLFDNGMGAFSADGREYVIVLREGAPTPAPWANVMANPKLGSVVSESAPGYTWFENAHEFRLTPWHDDPVADTGGEAFYLRDEDTGRTWSPMPLPRRGSGAYRTRHGFGYSVYEHVEDGIASELWVYVALEDAVKFSVLKLRNLSGRARKLSATGYVEWVLGDLRAKTQMHVFSELDGASGALIARNPYNTEFTGRAAFFDADGGACTDGRRRSFTADRTEFIGRNGSLSDPAAMRNERLSGKLGVGLDPCAAIQIPITLAADQATEVVFRLGMGTDYHNAARLAHATQGSDAAHDALDGVRIHWRETLGAVRVSTPDASVDALVNGWLLYQTLACRYVARSGYYQSGGAFGFRDQLQDTMATVHAKPALTRQHLLLCAAHQFPEGDVLHWWHPPHDRGVRTRCSDDYLWLPLAACRYLQVTGDTSVLDERVRFIEGRPLNPDEESYYDLPVASSIERSFYDHCVVALKRGSELLGARGLPLIGSGDWNDGMNRVGEGGRGESVWLGFFLYDTLVRYSEVALARNDPSFATFCTESAGALRANLEAHAWDGEWYRRAWFDDGAPLGSIDSDECRIDSISQSWSVLSGAADPMRAMQAMASLDKHLVKREAGLIQLLEPPFDKTPHDPGYIRGYVPGVRENGGQYTHAAVWSAMAFAQLGDRDKAWELAGMINPIHHAADAAAAQLYKVEPYVLAADVYGVAPHVGRGGWTWYTGSAGWMYRLLTESLLGLHRQGQRVSLRPCIPADWPGYTLQYRYGQSMYLIRVRQTDGGEVQLSVDGNVQPEFAFELVDDQSIHHVDAIWPRPSPQATVSAAMPRNA</sequence>
<dbReference type="Pfam" id="PF10091">
    <property type="entry name" value="Glycoamylase"/>
    <property type="match status" value="1"/>
</dbReference>
<protein>
    <submittedName>
        <fullName evidence="7">Putative glucoamylase</fullName>
    </submittedName>
</protein>
<dbReference type="InterPro" id="IPR052047">
    <property type="entry name" value="GH94_Enzymes"/>
</dbReference>
<feature type="transmembrane region" description="Helical" evidence="3">
    <location>
        <begin position="422"/>
        <end position="441"/>
    </location>
</feature>
<feature type="transmembrane region" description="Helical" evidence="3">
    <location>
        <begin position="453"/>
        <end position="481"/>
    </location>
</feature>
<dbReference type="InterPro" id="IPR037820">
    <property type="entry name" value="GH94N_NdvB"/>
</dbReference>
<dbReference type="Gene3D" id="2.70.98.40">
    <property type="entry name" value="Glycoside hydrolase, family 65, N-terminal domain"/>
    <property type="match status" value="2"/>
</dbReference>
<dbReference type="Pfam" id="PF06165">
    <property type="entry name" value="GH94_b-supersand"/>
    <property type="match status" value="2"/>
</dbReference>
<gene>
    <name evidence="7" type="ORF">Lysil_0661</name>
</gene>
<dbReference type="Gene3D" id="2.60.420.10">
    <property type="entry name" value="Maltose phosphorylase, domain 3"/>
    <property type="match status" value="1"/>
</dbReference>
<dbReference type="SUPFAM" id="SSF74650">
    <property type="entry name" value="Galactose mutarotase-like"/>
    <property type="match status" value="2"/>
</dbReference>
<dbReference type="InterPro" id="IPR019282">
    <property type="entry name" value="Glycoamylase-like_cons_dom"/>
</dbReference>
<evidence type="ECO:0000259" key="6">
    <source>
        <dbReference type="Pfam" id="PF17167"/>
    </source>
</evidence>
<dbReference type="InterPro" id="IPR008928">
    <property type="entry name" value="6-hairpin_glycosidase_sf"/>
</dbReference>
<keyword evidence="3" id="KW-0812">Transmembrane</keyword>
<dbReference type="SMART" id="SM01068">
    <property type="entry name" value="CBM_X"/>
    <property type="match status" value="2"/>
</dbReference>
<feature type="transmembrane region" description="Helical" evidence="3">
    <location>
        <begin position="858"/>
        <end position="875"/>
    </location>
</feature>
<dbReference type="OrthoDB" id="9769991at2"/>
<proteinExistence type="predicted"/>
<dbReference type="GO" id="GO:0016757">
    <property type="term" value="F:glycosyltransferase activity"/>
    <property type="evidence" value="ECO:0007669"/>
    <property type="project" value="UniProtKB-KW"/>
</dbReference>
<dbReference type="CDD" id="cd11756">
    <property type="entry name" value="GH94N_ChvB_NdvB_1_like"/>
    <property type="match status" value="1"/>
</dbReference>
<keyword evidence="3" id="KW-0472">Membrane</keyword>
<dbReference type="InterPro" id="IPR033432">
    <property type="entry name" value="GH94_catalytic"/>
</dbReference>